<dbReference type="SUPFAM" id="SSF161093">
    <property type="entry name" value="MgtE membrane domain-like"/>
    <property type="match status" value="1"/>
</dbReference>
<dbReference type="GO" id="GO:0015095">
    <property type="term" value="F:magnesium ion transmembrane transporter activity"/>
    <property type="evidence" value="ECO:0007669"/>
    <property type="project" value="UniProtKB-UniRule"/>
</dbReference>
<dbReference type="SUPFAM" id="SSF158791">
    <property type="entry name" value="MgtE N-terminal domain-like"/>
    <property type="match status" value="1"/>
</dbReference>
<dbReference type="InterPro" id="IPR006668">
    <property type="entry name" value="Mg_transptr_MgtE_intracell_dom"/>
</dbReference>
<dbReference type="InterPro" id="IPR036739">
    <property type="entry name" value="SLC41_membr_dom_sf"/>
</dbReference>
<dbReference type="HOGENOM" id="CLU_037408_2_2_0"/>
<dbReference type="InterPro" id="IPR038076">
    <property type="entry name" value="MgtE_N_sf"/>
</dbReference>
<dbReference type="Gene3D" id="1.10.357.20">
    <property type="entry name" value="SLC41 divalent cation transporters, integral membrane domain"/>
    <property type="match status" value="1"/>
</dbReference>
<accession>B9K9F7</accession>
<dbReference type="Pfam" id="PF00571">
    <property type="entry name" value="CBS"/>
    <property type="match status" value="2"/>
</dbReference>
<dbReference type="Pfam" id="PF03448">
    <property type="entry name" value="MgtE_N"/>
    <property type="match status" value="1"/>
</dbReference>
<comment type="caution">
    <text evidence="9">Lacks conserved residue(s) required for the propagation of feature annotation.</text>
</comment>
<keyword evidence="6 9" id="KW-1133">Transmembrane helix</keyword>
<keyword evidence="5 9" id="KW-0460">Magnesium</keyword>
<keyword evidence="9" id="KW-1003">Cell membrane</keyword>
<evidence type="ECO:0000256" key="9">
    <source>
        <dbReference type="RuleBase" id="RU362011"/>
    </source>
</evidence>
<comment type="similarity">
    <text evidence="2 9">Belongs to the SLC41A transporter family.</text>
</comment>
<dbReference type="InterPro" id="IPR006669">
    <property type="entry name" value="MgtE_transporter"/>
</dbReference>
<dbReference type="CDD" id="cd04606">
    <property type="entry name" value="CBS_pair_Mg_transporter"/>
    <property type="match status" value="1"/>
</dbReference>
<evidence type="ECO:0000313" key="11">
    <source>
        <dbReference type="EMBL" id="ACM23590.1"/>
    </source>
</evidence>
<feature type="domain" description="CBS" evidence="10">
    <location>
        <begin position="201"/>
        <end position="257"/>
    </location>
</feature>
<evidence type="ECO:0000313" key="12">
    <source>
        <dbReference type="Proteomes" id="UP000000445"/>
    </source>
</evidence>
<evidence type="ECO:0000256" key="2">
    <source>
        <dbReference type="ARBA" id="ARBA00009749"/>
    </source>
</evidence>
<comment type="function">
    <text evidence="9">Acts as a magnesium transporter.</text>
</comment>
<evidence type="ECO:0000256" key="8">
    <source>
        <dbReference type="PROSITE-ProRule" id="PRU00703"/>
    </source>
</evidence>
<keyword evidence="7 9" id="KW-0472">Membrane</keyword>
<dbReference type="SMART" id="SM00924">
    <property type="entry name" value="MgtE_N"/>
    <property type="match status" value="1"/>
</dbReference>
<evidence type="ECO:0000256" key="5">
    <source>
        <dbReference type="ARBA" id="ARBA00022842"/>
    </source>
</evidence>
<dbReference type="Gene3D" id="3.10.580.10">
    <property type="entry name" value="CBS-domain"/>
    <property type="match status" value="1"/>
</dbReference>
<feature type="transmembrane region" description="Helical" evidence="9">
    <location>
        <begin position="359"/>
        <end position="380"/>
    </location>
</feature>
<dbReference type="Gene3D" id="1.25.60.10">
    <property type="entry name" value="MgtE N-terminal domain-like"/>
    <property type="match status" value="1"/>
</dbReference>
<keyword evidence="12" id="KW-1185">Reference proteome</keyword>
<comment type="subunit">
    <text evidence="9">Homodimer.</text>
</comment>
<reference evidence="11 12" key="1">
    <citation type="journal article" date="2009" name="Biosci. Biotechnol. Biochem.">
        <title>WeGAS: a web-based microbial genome annotation system.</title>
        <authorList>
            <person name="Lee D."/>
            <person name="Seo H."/>
            <person name="Park C."/>
            <person name="Park K."/>
        </authorList>
    </citation>
    <scope>NUCLEOTIDE SEQUENCE [LARGE SCALE GENOMIC DNA]</scope>
    <source>
        <strain evidence="12">ATCC 49049 / DSM 4359 / NBRC 107923 / NS-E</strain>
    </source>
</reference>
<dbReference type="InterPro" id="IPR046342">
    <property type="entry name" value="CBS_dom_sf"/>
</dbReference>
<dbReference type="InterPro" id="IPR006667">
    <property type="entry name" value="SLC41_membr_dom"/>
</dbReference>
<evidence type="ECO:0000256" key="7">
    <source>
        <dbReference type="ARBA" id="ARBA00023136"/>
    </source>
</evidence>
<dbReference type="PANTHER" id="PTHR43773:SF1">
    <property type="entry name" value="MAGNESIUM TRANSPORTER MGTE"/>
    <property type="match status" value="1"/>
</dbReference>
<protein>
    <recommendedName>
        <fullName evidence="9">Magnesium transporter MgtE</fullName>
    </recommendedName>
</protein>
<evidence type="ECO:0000256" key="1">
    <source>
        <dbReference type="ARBA" id="ARBA00004141"/>
    </source>
</evidence>
<dbReference type="Pfam" id="PF01769">
    <property type="entry name" value="MgtE"/>
    <property type="match status" value="1"/>
</dbReference>
<gene>
    <name evidence="11" type="ordered locus">CTN_1414</name>
</gene>
<dbReference type="EMBL" id="CP000916">
    <property type="protein sequence ID" value="ACM23590.1"/>
    <property type="molecule type" value="Genomic_DNA"/>
</dbReference>
<dbReference type="GO" id="GO:0046872">
    <property type="term" value="F:metal ion binding"/>
    <property type="evidence" value="ECO:0007669"/>
    <property type="project" value="UniProtKB-KW"/>
</dbReference>
<keyword evidence="4 9" id="KW-0812">Transmembrane</keyword>
<feature type="domain" description="CBS" evidence="10">
    <location>
        <begin position="137"/>
        <end position="199"/>
    </location>
</feature>
<dbReference type="eggNOG" id="COG2239">
    <property type="taxonomic scope" value="Bacteria"/>
</dbReference>
<dbReference type="NCBIfam" id="TIGR00400">
    <property type="entry name" value="mgtE"/>
    <property type="match status" value="1"/>
</dbReference>
<dbReference type="InterPro" id="IPR000644">
    <property type="entry name" value="CBS_dom"/>
</dbReference>
<dbReference type="AlphaFoldDB" id="B9K9F7"/>
<dbReference type="KEGG" id="tna:CTN_1414"/>
<keyword evidence="3 9" id="KW-0813">Transport</keyword>
<dbReference type="GO" id="GO:0005886">
    <property type="term" value="C:plasma membrane"/>
    <property type="evidence" value="ECO:0007669"/>
    <property type="project" value="UniProtKB-SubCell"/>
</dbReference>
<organism evidence="11 12">
    <name type="scientific">Thermotoga neapolitana (strain ATCC 49049 / DSM 4359 / NBRC 107923 / NS-E)</name>
    <dbReference type="NCBI Taxonomy" id="309803"/>
    <lineage>
        <taxon>Bacteria</taxon>
        <taxon>Thermotogati</taxon>
        <taxon>Thermotogota</taxon>
        <taxon>Thermotogae</taxon>
        <taxon>Thermotogales</taxon>
        <taxon>Thermotogaceae</taxon>
        <taxon>Thermotoga</taxon>
    </lineage>
</organism>
<keyword evidence="8" id="KW-0129">CBS domain</keyword>
<dbReference type="PROSITE" id="PS51371">
    <property type="entry name" value="CBS"/>
    <property type="match status" value="2"/>
</dbReference>
<feature type="transmembrane region" description="Helical" evidence="9">
    <location>
        <begin position="386"/>
        <end position="408"/>
    </location>
</feature>
<name>B9K9F7_THENN</name>
<dbReference type="PANTHER" id="PTHR43773">
    <property type="entry name" value="MAGNESIUM TRANSPORTER MGTE"/>
    <property type="match status" value="1"/>
</dbReference>
<feature type="transmembrane region" description="Helical" evidence="9">
    <location>
        <begin position="420"/>
        <end position="442"/>
    </location>
</feature>
<dbReference type="SUPFAM" id="SSF54631">
    <property type="entry name" value="CBS-domain pair"/>
    <property type="match status" value="1"/>
</dbReference>
<evidence type="ECO:0000256" key="3">
    <source>
        <dbReference type="ARBA" id="ARBA00022448"/>
    </source>
</evidence>
<dbReference type="SMART" id="SM00116">
    <property type="entry name" value="CBS"/>
    <property type="match status" value="2"/>
</dbReference>
<dbReference type="STRING" id="309803.CTN_1414"/>
<comment type="subcellular location">
    <subcellularLocation>
        <location evidence="9">Cell membrane</location>
        <topology evidence="9">Multi-pass membrane protein</topology>
    </subcellularLocation>
    <subcellularLocation>
        <location evidence="1">Membrane</location>
        <topology evidence="1">Multi-pass membrane protein</topology>
    </subcellularLocation>
</comment>
<evidence type="ECO:0000259" key="10">
    <source>
        <dbReference type="PROSITE" id="PS51371"/>
    </source>
</evidence>
<evidence type="ECO:0000256" key="6">
    <source>
        <dbReference type="ARBA" id="ARBA00022989"/>
    </source>
</evidence>
<proteinExistence type="inferred from homology"/>
<feature type="transmembrane region" description="Helical" evidence="9">
    <location>
        <begin position="311"/>
        <end position="338"/>
    </location>
</feature>
<dbReference type="Proteomes" id="UP000000445">
    <property type="component" value="Chromosome"/>
</dbReference>
<sequence>MKMKVRVEIDLQELIEKGDFKTLKRVLEQQDPADVKEMIEKLPPDLKIVIFRLLPKDKAAEVFSELEPDDQMELIKLFREERLKEIFESMDPDDRVELLEEMPANVVKKLLSYLSPKEREEILAILNYPKDSAARLATTEYVELFEDMTVQEALDRVRREGKRKENIYSLMVIDRTRKLKGTVELRDLIIAEPNQKVSEIMDKDPVFVHATDDQEIAAELMKKYDLIMLPVVDSEERLIGVITFDDIVDVIEEEATEDIQKMASMSATYTSYFHTPMWKLILKRSPWLVVLLLLESVNGNIISSYEKFLASIPVIAAFIPTMIGSAGNTGAQVSALMIRGFTLNEVTVKDWWKVLLRESLIGSTLGLILAGVLYLRAFLISSDPTLNFAVATALLVLILYANVMGALLPFIARVLKIDPAFMAGPLLTTIVDVTGIMIYFYVVHSFLT</sequence>
<evidence type="ECO:0000256" key="4">
    <source>
        <dbReference type="ARBA" id="ARBA00022692"/>
    </source>
</evidence>
<keyword evidence="9" id="KW-0479">Metal-binding</keyword>